<feature type="transmembrane region" description="Helical" evidence="5">
    <location>
        <begin position="6"/>
        <end position="25"/>
    </location>
</feature>
<feature type="domain" description="ABC-2 type transporter transmembrane" evidence="6">
    <location>
        <begin position="1"/>
        <end position="55"/>
    </location>
</feature>
<dbReference type="Pfam" id="PF01061">
    <property type="entry name" value="ABC2_membrane"/>
    <property type="match status" value="1"/>
</dbReference>
<feature type="transmembrane region" description="Helical" evidence="5">
    <location>
        <begin position="88"/>
        <end position="112"/>
    </location>
</feature>
<evidence type="ECO:0000256" key="5">
    <source>
        <dbReference type="SAM" id="Phobius"/>
    </source>
</evidence>
<keyword evidence="8" id="KW-1185">Reference proteome</keyword>
<dbReference type="GO" id="GO:0016020">
    <property type="term" value="C:membrane"/>
    <property type="evidence" value="ECO:0007669"/>
    <property type="project" value="UniProtKB-SubCell"/>
</dbReference>
<keyword evidence="3 5" id="KW-1133">Transmembrane helix</keyword>
<dbReference type="AlphaFoldDB" id="A0A814N5A8"/>
<evidence type="ECO:0000256" key="1">
    <source>
        <dbReference type="ARBA" id="ARBA00004141"/>
    </source>
</evidence>
<evidence type="ECO:0000256" key="4">
    <source>
        <dbReference type="ARBA" id="ARBA00023136"/>
    </source>
</evidence>
<reference evidence="7" key="1">
    <citation type="submission" date="2021-02" db="EMBL/GenBank/DDBJ databases">
        <authorList>
            <person name="Nowell W R."/>
        </authorList>
    </citation>
    <scope>NUCLEOTIDE SEQUENCE</scope>
    <source>
        <strain evidence="7">Ploen Becks lab</strain>
    </source>
</reference>
<keyword evidence="4 5" id="KW-0472">Membrane</keyword>
<name>A0A814N5A8_9BILA</name>
<dbReference type="OrthoDB" id="66620at2759"/>
<evidence type="ECO:0000256" key="2">
    <source>
        <dbReference type="ARBA" id="ARBA00022692"/>
    </source>
</evidence>
<evidence type="ECO:0000259" key="6">
    <source>
        <dbReference type="Pfam" id="PF01061"/>
    </source>
</evidence>
<proteinExistence type="predicted"/>
<organism evidence="7 8">
    <name type="scientific">Brachionus calyciflorus</name>
    <dbReference type="NCBI Taxonomy" id="104777"/>
    <lineage>
        <taxon>Eukaryota</taxon>
        <taxon>Metazoa</taxon>
        <taxon>Spiralia</taxon>
        <taxon>Gnathifera</taxon>
        <taxon>Rotifera</taxon>
        <taxon>Eurotatoria</taxon>
        <taxon>Monogononta</taxon>
        <taxon>Pseudotrocha</taxon>
        <taxon>Ploima</taxon>
        <taxon>Brachionidae</taxon>
        <taxon>Brachionus</taxon>
    </lineage>
</organism>
<dbReference type="GO" id="GO:0140359">
    <property type="term" value="F:ABC-type transporter activity"/>
    <property type="evidence" value="ECO:0007669"/>
    <property type="project" value="InterPro"/>
</dbReference>
<dbReference type="InterPro" id="IPR013525">
    <property type="entry name" value="ABC2_TM"/>
</dbReference>
<comment type="caution">
    <text evidence="7">The sequence shown here is derived from an EMBL/GenBank/DDBJ whole genome shotgun (WGS) entry which is preliminary data.</text>
</comment>
<keyword evidence="2 5" id="KW-0812">Transmembrane</keyword>
<dbReference type="Proteomes" id="UP000663879">
    <property type="component" value="Unassembled WGS sequence"/>
</dbReference>
<feature type="non-terminal residue" evidence="7">
    <location>
        <position position="1"/>
    </location>
</feature>
<evidence type="ECO:0000313" key="7">
    <source>
        <dbReference type="EMBL" id="CAF1087389.1"/>
    </source>
</evidence>
<evidence type="ECO:0000313" key="8">
    <source>
        <dbReference type="Proteomes" id="UP000663879"/>
    </source>
</evidence>
<evidence type="ECO:0000256" key="3">
    <source>
        <dbReference type="ARBA" id="ARBA00022989"/>
    </source>
</evidence>
<gene>
    <name evidence="7" type="ORF">OXX778_LOCUS20493</name>
</gene>
<dbReference type="EMBL" id="CAJNOC010006858">
    <property type="protein sequence ID" value="CAF1087389.1"/>
    <property type="molecule type" value="Genomic_DNA"/>
</dbReference>
<sequence>PSVNAALALSAPLLVPLMIFSGFFLNNSTVPSYFIWIKYLSWLNYANEILIVNQWDGILEIECPANATRCFRNGDDVIKAFGMKKDNFVLDFILLGVIIVGFRTLACAVLSLKARLKK</sequence>
<accession>A0A814N5A8</accession>
<protein>
    <recommendedName>
        <fullName evidence="6">ABC-2 type transporter transmembrane domain-containing protein</fullName>
    </recommendedName>
</protein>
<comment type="subcellular location">
    <subcellularLocation>
        <location evidence="1">Membrane</location>
        <topology evidence="1">Multi-pass membrane protein</topology>
    </subcellularLocation>
</comment>